<dbReference type="EMBL" id="KI925465">
    <property type="protein sequence ID" value="ETW76062.1"/>
    <property type="molecule type" value="Genomic_DNA"/>
</dbReference>
<feature type="transmembrane region" description="Helical" evidence="1">
    <location>
        <begin position="12"/>
        <end position="31"/>
    </location>
</feature>
<dbReference type="KEGG" id="hir:HETIRDRAFT_390472"/>
<dbReference type="RefSeq" id="XP_009552285.1">
    <property type="nucleotide sequence ID" value="XM_009553990.1"/>
</dbReference>
<dbReference type="HOGENOM" id="CLU_2688126_0_0_1"/>
<dbReference type="InParanoid" id="W4JR63"/>
<evidence type="ECO:0000256" key="1">
    <source>
        <dbReference type="SAM" id="Phobius"/>
    </source>
</evidence>
<keyword evidence="1" id="KW-1133">Transmembrane helix</keyword>
<evidence type="ECO:0000313" key="3">
    <source>
        <dbReference type="Proteomes" id="UP000030671"/>
    </source>
</evidence>
<name>W4JR63_HETIT</name>
<dbReference type="AlphaFoldDB" id="W4JR63"/>
<keyword evidence="3" id="KW-1185">Reference proteome</keyword>
<dbReference type="Proteomes" id="UP000030671">
    <property type="component" value="Unassembled WGS sequence"/>
</dbReference>
<keyword evidence="1" id="KW-0472">Membrane</keyword>
<sequence>MTAWSYLELLVGWANLIFTYTVCAGHAAVLLGCSAPRAELAADLFLLLSVRTLLYRPDDVEIPNSHAIIPCTPV</sequence>
<protein>
    <submittedName>
        <fullName evidence="2">Uncharacterized protein</fullName>
    </submittedName>
</protein>
<gene>
    <name evidence="2" type="ORF">HETIRDRAFT_390472</name>
</gene>
<dbReference type="GeneID" id="20672455"/>
<evidence type="ECO:0000313" key="2">
    <source>
        <dbReference type="EMBL" id="ETW76062.1"/>
    </source>
</evidence>
<organism evidence="2 3">
    <name type="scientific">Heterobasidion irregulare (strain TC 32-1)</name>
    <dbReference type="NCBI Taxonomy" id="747525"/>
    <lineage>
        <taxon>Eukaryota</taxon>
        <taxon>Fungi</taxon>
        <taxon>Dikarya</taxon>
        <taxon>Basidiomycota</taxon>
        <taxon>Agaricomycotina</taxon>
        <taxon>Agaricomycetes</taxon>
        <taxon>Russulales</taxon>
        <taxon>Bondarzewiaceae</taxon>
        <taxon>Heterobasidion</taxon>
        <taxon>Heterobasidion annosum species complex</taxon>
    </lineage>
</organism>
<reference evidence="2 3" key="1">
    <citation type="journal article" date="2012" name="New Phytol.">
        <title>Insight into trade-off between wood decay and parasitism from the genome of a fungal forest pathogen.</title>
        <authorList>
            <person name="Olson A."/>
            <person name="Aerts A."/>
            <person name="Asiegbu F."/>
            <person name="Belbahri L."/>
            <person name="Bouzid O."/>
            <person name="Broberg A."/>
            <person name="Canback B."/>
            <person name="Coutinho P.M."/>
            <person name="Cullen D."/>
            <person name="Dalman K."/>
            <person name="Deflorio G."/>
            <person name="van Diepen L.T."/>
            <person name="Dunand C."/>
            <person name="Duplessis S."/>
            <person name="Durling M."/>
            <person name="Gonthier P."/>
            <person name="Grimwood J."/>
            <person name="Fossdal C.G."/>
            <person name="Hansson D."/>
            <person name="Henrissat B."/>
            <person name="Hietala A."/>
            <person name="Himmelstrand K."/>
            <person name="Hoffmeister D."/>
            <person name="Hogberg N."/>
            <person name="James T.Y."/>
            <person name="Karlsson M."/>
            <person name="Kohler A."/>
            <person name="Kues U."/>
            <person name="Lee Y.H."/>
            <person name="Lin Y.C."/>
            <person name="Lind M."/>
            <person name="Lindquist E."/>
            <person name="Lombard V."/>
            <person name="Lucas S."/>
            <person name="Lunden K."/>
            <person name="Morin E."/>
            <person name="Murat C."/>
            <person name="Park J."/>
            <person name="Raffaello T."/>
            <person name="Rouze P."/>
            <person name="Salamov A."/>
            <person name="Schmutz J."/>
            <person name="Solheim H."/>
            <person name="Stahlberg J."/>
            <person name="Velez H."/>
            <person name="de Vries R.P."/>
            <person name="Wiebenga A."/>
            <person name="Woodward S."/>
            <person name="Yakovlev I."/>
            <person name="Garbelotto M."/>
            <person name="Martin F."/>
            <person name="Grigoriev I.V."/>
            <person name="Stenlid J."/>
        </authorList>
    </citation>
    <scope>NUCLEOTIDE SEQUENCE [LARGE SCALE GENOMIC DNA]</scope>
    <source>
        <strain evidence="2 3">TC 32-1</strain>
    </source>
</reference>
<accession>W4JR63</accession>
<proteinExistence type="predicted"/>
<keyword evidence="1" id="KW-0812">Transmembrane</keyword>